<keyword evidence="2" id="KW-0808">Transferase</keyword>
<evidence type="ECO:0000313" key="3">
    <source>
        <dbReference type="Proteomes" id="UP000009881"/>
    </source>
</evidence>
<dbReference type="RefSeq" id="WP_009538598.1">
    <property type="nucleotide sequence ID" value="NZ_ANHY01000002.1"/>
</dbReference>
<dbReference type="InterPro" id="IPR001173">
    <property type="entry name" value="Glyco_trans_2-like"/>
</dbReference>
<dbReference type="Gene3D" id="3.90.550.10">
    <property type="entry name" value="Spore Coat Polysaccharide Biosynthesis Protein SpsA, Chain A"/>
    <property type="match status" value="1"/>
</dbReference>
<evidence type="ECO:0000313" key="2">
    <source>
        <dbReference type="EMBL" id="EKV32771.1"/>
    </source>
</evidence>
<dbReference type="Proteomes" id="UP000009881">
    <property type="component" value="Unassembled WGS sequence"/>
</dbReference>
<reference evidence="2 3" key="1">
    <citation type="journal article" date="2013" name="Genome Announc.">
        <title>Draft Genome Sequence of an Alphaproteobacterium, Caenispirillum salinarum AK4(T), Isolated from a Solar Saltern.</title>
        <authorList>
            <person name="Khatri I."/>
            <person name="Singh A."/>
            <person name="Korpole S."/>
            <person name="Pinnaka A.K."/>
            <person name="Subramanian S."/>
        </authorList>
    </citation>
    <scope>NUCLEOTIDE SEQUENCE [LARGE SCALE GENOMIC DNA]</scope>
    <source>
        <strain evidence="2 3">AK4</strain>
    </source>
</reference>
<dbReference type="eggNOG" id="COG1216">
    <property type="taxonomic scope" value="Bacteria"/>
</dbReference>
<dbReference type="AlphaFoldDB" id="K9HX79"/>
<evidence type="ECO:0000259" key="1">
    <source>
        <dbReference type="Pfam" id="PF00535"/>
    </source>
</evidence>
<comment type="caution">
    <text evidence="2">The sequence shown here is derived from an EMBL/GenBank/DDBJ whole genome shotgun (WGS) entry which is preliminary data.</text>
</comment>
<organism evidence="2 3">
    <name type="scientific">Caenispirillum salinarum AK4</name>
    <dbReference type="NCBI Taxonomy" id="1238182"/>
    <lineage>
        <taxon>Bacteria</taxon>
        <taxon>Pseudomonadati</taxon>
        <taxon>Pseudomonadota</taxon>
        <taxon>Alphaproteobacteria</taxon>
        <taxon>Rhodospirillales</taxon>
        <taxon>Novispirillaceae</taxon>
        <taxon>Caenispirillum</taxon>
    </lineage>
</organism>
<dbReference type="EMBL" id="ANHY01000002">
    <property type="protein sequence ID" value="EKV32771.1"/>
    <property type="molecule type" value="Genomic_DNA"/>
</dbReference>
<gene>
    <name evidence="2" type="ORF">C882_1609</name>
</gene>
<dbReference type="CDD" id="cd00761">
    <property type="entry name" value="Glyco_tranf_GTA_type"/>
    <property type="match status" value="1"/>
</dbReference>
<dbReference type="SUPFAM" id="SSF53448">
    <property type="entry name" value="Nucleotide-diphospho-sugar transferases"/>
    <property type="match status" value="1"/>
</dbReference>
<dbReference type="PANTHER" id="PTHR43685:SF2">
    <property type="entry name" value="GLYCOSYLTRANSFERASE 2-LIKE DOMAIN-CONTAINING PROTEIN"/>
    <property type="match status" value="1"/>
</dbReference>
<dbReference type="InterPro" id="IPR050834">
    <property type="entry name" value="Glycosyltransf_2"/>
</dbReference>
<proteinExistence type="predicted"/>
<dbReference type="STRING" id="1238182.C882_1609"/>
<dbReference type="OrthoDB" id="6383742at2"/>
<feature type="domain" description="Glycosyltransferase 2-like" evidence="1">
    <location>
        <begin position="18"/>
        <end position="118"/>
    </location>
</feature>
<dbReference type="GO" id="GO:0016740">
    <property type="term" value="F:transferase activity"/>
    <property type="evidence" value="ECO:0007669"/>
    <property type="project" value="UniProtKB-KW"/>
</dbReference>
<keyword evidence="3" id="KW-1185">Reference proteome</keyword>
<protein>
    <submittedName>
        <fullName evidence="2">Putative glycosyl transferase</fullName>
    </submittedName>
</protein>
<sequence length="318" mass="35078">MTTRPDVDVVTPVGRPDHALVVAVESVLSQQGDFSLGRIIIVNDGDKSPEGRAVLDSLSRRHPAIRVIDLPSNVGPAAARNIGTREASATWVAFLDADDTMLPGAIDVRLRAAREMPDIGMICGDFIWRDLTAGTERPGAIRGSAAGRALPPGDGSAVRLRRPFEAFVESPLAHMCSTLFSLDAFRAAKGFDERIWRQHDYNLFLRLTLRHDVLFVKADVGTYNNSVGSWSRRQDTNDWRALACLALLEQDLSDDQRRAVLRKVEWCYRARRYACLADRAYGAAALYRLKEARCAVARSLKPLAPVVPRPHVGRPAVS</sequence>
<name>K9HX79_9PROT</name>
<dbReference type="InterPro" id="IPR029044">
    <property type="entry name" value="Nucleotide-diphossugar_trans"/>
</dbReference>
<dbReference type="Pfam" id="PF00535">
    <property type="entry name" value="Glycos_transf_2"/>
    <property type="match status" value="1"/>
</dbReference>
<accession>K9HX79</accession>
<dbReference type="PANTHER" id="PTHR43685">
    <property type="entry name" value="GLYCOSYLTRANSFERASE"/>
    <property type="match status" value="1"/>
</dbReference>